<evidence type="ECO:0000256" key="1">
    <source>
        <dbReference type="SAM" id="MobiDB-lite"/>
    </source>
</evidence>
<protein>
    <submittedName>
        <fullName evidence="2">Uncharacterized protein</fullName>
    </submittedName>
</protein>
<dbReference type="Proteomes" id="UP000822688">
    <property type="component" value="Chromosome V"/>
</dbReference>
<gene>
    <name evidence="2" type="ORF">KC19_VG010800</name>
</gene>
<accession>A0A8T0HL36</accession>
<evidence type="ECO:0000313" key="3">
    <source>
        <dbReference type="Proteomes" id="UP000822688"/>
    </source>
</evidence>
<dbReference type="AlphaFoldDB" id="A0A8T0HL36"/>
<evidence type="ECO:0000313" key="2">
    <source>
        <dbReference type="EMBL" id="KAG0571428.1"/>
    </source>
</evidence>
<sequence length="134" mass="14944">MIGTSPAGTSATRLPSCCAPISTTPPRNRRRRLQSPNLPHEMKTEWKTPLKTSKEKKEQNPNEAEEKCVTTNCMELRRRRTKEEIGIERQSANETPALMWAFLCKSSFSGPPTCKVGAVWTLAGLAPRWCVAST</sequence>
<dbReference type="EMBL" id="CM026426">
    <property type="protein sequence ID" value="KAG0571428.1"/>
    <property type="molecule type" value="Genomic_DNA"/>
</dbReference>
<comment type="caution">
    <text evidence="2">The sequence shown here is derived from an EMBL/GenBank/DDBJ whole genome shotgun (WGS) entry which is preliminary data.</text>
</comment>
<reference evidence="2" key="1">
    <citation type="submission" date="2020-06" db="EMBL/GenBank/DDBJ databases">
        <title>WGS assembly of Ceratodon purpureus strain R40.</title>
        <authorList>
            <person name="Carey S.B."/>
            <person name="Jenkins J."/>
            <person name="Shu S."/>
            <person name="Lovell J.T."/>
            <person name="Sreedasyam A."/>
            <person name="Maumus F."/>
            <person name="Tiley G.P."/>
            <person name="Fernandez-Pozo N."/>
            <person name="Barry K."/>
            <person name="Chen C."/>
            <person name="Wang M."/>
            <person name="Lipzen A."/>
            <person name="Daum C."/>
            <person name="Saski C.A."/>
            <person name="Payton A.C."/>
            <person name="Mcbreen J.C."/>
            <person name="Conrad R.E."/>
            <person name="Kollar L.M."/>
            <person name="Olsson S."/>
            <person name="Huttunen S."/>
            <person name="Landis J.B."/>
            <person name="Wickett N.J."/>
            <person name="Johnson M.G."/>
            <person name="Rensing S.A."/>
            <person name="Grimwood J."/>
            <person name="Schmutz J."/>
            <person name="Mcdaniel S.F."/>
        </authorList>
    </citation>
    <scope>NUCLEOTIDE SEQUENCE</scope>
    <source>
        <strain evidence="2">R40</strain>
    </source>
</reference>
<feature type="region of interest" description="Disordered" evidence="1">
    <location>
        <begin position="1"/>
        <end position="66"/>
    </location>
</feature>
<keyword evidence="3" id="KW-1185">Reference proteome</keyword>
<organism evidence="2 3">
    <name type="scientific">Ceratodon purpureus</name>
    <name type="common">Fire moss</name>
    <name type="synonym">Dicranum purpureum</name>
    <dbReference type="NCBI Taxonomy" id="3225"/>
    <lineage>
        <taxon>Eukaryota</taxon>
        <taxon>Viridiplantae</taxon>
        <taxon>Streptophyta</taxon>
        <taxon>Embryophyta</taxon>
        <taxon>Bryophyta</taxon>
        <taxon>Bryophytina</taxon>
        <taxon>Bryopsida</taxon>
        <taxon>Dicranidae</taxon>
        <taxon>Pseudoditrichales</taxon>
        <taxon>Ditrichaceae</taxon>
        <taxon>Ceratodon</taxon>
    </lineage>
</organism>
<feature type="compositionally biased region" description="Polar residues" evidence="1">
    <location>
        <begin position="1"/>
        <end position="13"/>
    </location>
</feature>
<name>A0A8T0HL36_CERPU</name>
<proteinExistence type="predicted"/>
<feature type="compositionally biased region" description="Basic and acidic residues" evidence="1">
    <location>
        <begin position="40"/>
        <end position="66"/>
    </location>
</feature>